<reference evidence="8" key="1">
    <citation type="submission" date="2021-01" db="EMBL/GenBank/DDBJ databases">
        <authorList>
            <person name="Eckstrom K.M.E."/>
        </authorList>
    </citation>
    <scope>NUCLEOTIDE SEQUENCE</scope>
    <source>
        <strain evidence="8">UVCC 0001</strain>
    </source>
</reference>
<comment type="subcellular location">
    <subcellularLocation>
        <location evidence="1">Cell projection</location>
        <location evidence="1">Cilium</location>
    </subcellularLocation>
    <subcellularLocation>
        <location evidence="2">Cytoplasm</location>
        <location evidence="2">Cytoskeleton</location>
    </subcellularLocation>
</comment>
<dbReference type="GO" id="GO:0005929">
    <property type="term" value="C:cilium"/>
    <property type="evidence" value="ECO:0007669"/>
    <property type="project" value="UniProtKB-SubCell"/>
</dbReference>
<sequence>MATPESPIDEYGCGNGCEWRWDKRRARRFVVSYHVAEESVAVFEPPRPNSGVLGGKWLEKTRLVRSSSPSQVVAKSQGHIIERDLWVGARIPVLGRELVLLRADEFTLAHMERGGHEHADPGRAVAQLRAALQDPAVVRRLRAALPLHDPLTAEALGTAVASESTGLSAHQGIAVFRHVRARVPGDAPVTTACVLESVLMQ</sequence>
<dbReference type="InterPro" id="IPR006602">
    <property type="entry name" value="DM10_dom"/>
</dbReference>
<keyword evidence="3" id="KW-0963">Cytoplasm</keyword>
<dbReference type="PANTHER" id="PTHR12086">
    <property type="entry name" value="EF-HAND DOMAIN C-TERMINAL CONTAINING PROTEIN"/>
    <property type="match status" value="1"/>
</dbReference>
<keyword evidence="5" id="KW-0206">Cytoskeleton</keyword>
<evidence type="ECO:0000256" key="4">
    <source>
        <dbReference type="ARBA" id="ARBA00022737"/>
    </source>
</evidence>
<dbReference type="EMBL" id="JASFZW010000009">
    <property type="protein sequence ID" value="KAK2076658.1"/>
    <property type="molecule type" value="Genomic_DNA"/>
</dbReference>
<evidence type="ECO:0000259" key="7">
    <source>
        <dbReference type="PROSITE" id="PS51336"/>
    </source>
</evidence>
<gene>
    <name evidence="8" type="ORF">QBZ16_005418</name>
</gene>
<evidence type="ECO:0000256" key="1">
    <source>
        <dbReference type="ARBA" id="ARBA00004138"/>
    </source>
</evidence>
<evidence type="ECO:0000256" key="5">
    <source>
        <dbReference type="ARBA" id="ARBA00023212"/>
    </source>
</evidence>
<evidence type="ECO:0000256" key="6">
    <source>
        <dbReference type="ARBA" id="ARBA00023273"/>
    </source>
</evidence>
<evidence type="ECO:0000313" key="9">
    <source>
        <dbReference type="Proteomes" id="UP001255856"/>
    </source>
</evidence>
<keyword evidence="9" id="KW-1185">Reference proteome</keyword>
<dbReference type="InterPro" id="IPR040193">
    <property type="entry name" value="EFHC1/EFHC2/EFHB"/>
</dbReference>
<keyword evidence="6" id="KW-0966">Cell projection</keyword>
<feature type="domain" description="DM10" evidence="7">
    <location>
        <begin position="1"/>
        <end position="115"/>
    </location>
</feature>
<evidence type="ECO:0000256" key="3">
    <source>
        <dbReference type="ARBA" id="ARBA00022490"/>
    </source>
</evidence>
<dbReference type="Gene3D" id="2.30.29.170">
    <property type="match status" value="1"/>
</dbReference>
<name>A0AAD9IEH7_PROWI</name>
<dbReference type="SMART" id="SM00676">
    <property type="entry name" value="DM10"/>
    <property type="match status" value="1"/>
</dbReference>
<dbReference type="PROSITE" id="PS51336">
    <property type="entry name" value="DM10"/>
    <property type="match status" value="1"/>
</dbReference>
<dbReference type="Proteomes" id="UP001255856">
    <property type="component" value="Unassembled WGS sequence"/>
</dbReference>
<protein>
    <recommendedName>
        <fullName evidence="7">DM10 domain-containing protein</fullName>
    </recommendedName>
</protein>
<keyword evidence="4" id="KW-0677">Repeat</keyword>
<evidence type="ECO:0000313" key="8">
    <source>
        <dbReference type="EMBL" id="KAK2076658.1"/>
    </source>
</evidence>
<organism evidence="8 9">
    <name type="scientific">Prototheca wickerhamii</name>
    <dbReference type="NCBI Taxonomy" id="3111"/>
    <lineage>
        <taxon>Eukaryota</taxon>
        <taxon>Viridiplantae</taxon>
        <taxon>Chlorophyta</taxon>
        <taxon>core chlorophytes</taxon>
        <taxon>Trebouxiophyceae</taxon>
        <taxon>Chlorellales</taxon>
        <taxon>Chlorellaceae</taxon>
        <taxon>Prototheca</taxon>
    </lineage>
</organism>
<comment type="caution">
    <text evidence="8">The sequence shown here is derived from an EMBL/GenBank/DDBJ whole genome shotgun (WGS) entry which is preliminary data.</text>
</comment>
<dbReference type="Pfam" id="PF06565">
    <property type="entry name" value="DM10_dom"/>
    <property type="match status" value="1"/>
</dbReference>
<evidence type="ECO:0000256" key="2">
    <source>
        <dbReference type="ARBA" id="ARBA00004245"/>
    </source>
</evidence>
<dbReference type="AlphaFoldDB" id="A0AAD9IEH7"/>
<accession>A0AAD9IEH7</accession>
<proteinExistence type="predicted"/>
<dbReference type="GO" id="GO:0005856">
    <property type="term" value="C:cytoskeleton"/>
    <property type="evidence" value="ECO:0007669"/>
    <property type="project" value="UniProtKB-SubCell"/>
</dbReference>